<dbReference type="Pfam" id="PF05336">
    <property type="entry name" value="rhaM"/>
    <property type="match status" value="1"/>
</dbReference>
<organism evidence="1 2">
    <name type="scientific">Alterisphingorhabdus coralli</name>
    <dbReference type="NCBI Taxonomy" id="3071408"/>
    <lineage>
        <taxon>Bacteria</taxon>
        <taxon>Pseudomonadati</taxon>
        <taxon>Pseudomonadota</taxon>
        <taxon>Alphaproteobacteria</taxon>
        <taxon>Sphingomonadales</taxon>
        <taxon>Sphingomonadaceae</taxon>
        <taxon>Alterisphingorhabdus (ex Yan et al. 2024)</taxon>
    </lineage>
</organism>
<dbReference type="Gene3D" id="3.30.70.100">
    <property type="match status" value="1"/>
</dbReference>
<dbReference type="AlphaFoldDB" id="A0AA97F774"/>
<dbReference type="GO" id="GO:0016857">
    <property type="term" value="F:racemase and epimerase activity, acting on carbohydrates and derivatives"/>
    <property type="evidence" value="ECO:0007669"/>
    <property type="project" value="InterPro"/>
</dbReference>
<evidence type="ECO:0000313" key="1">
    <source>
        <dbReference type="EMBL" id="WOE75639.1"/>
    </source>
</evidence>
<dbReference type="Proteomes" id="UP001302429">
    <property type="component" value="Chromosome"/>
</dbReference>
<proteinExistence type="predicted"/>
<dbReference type="InterPro" id="IPR011008">
    <property type="entry name" value="Dimeric_a/b-barrel"/>
</dbReference>
<dbReference type="PANTHER" id="PTHR34389:SF2">
    <property type="entry name" value="L-RHAMNOSE MUTAROTASE"/>
    <property type="match status" value="1"/>
</dbReference>
<dbReference type="PANTHER" id="PTHR34389">
    <property type="entry name" value="L-RHAMNOSE MUTAROTASE"/>
    <property type="match status" value="1"/>
</dbReference>
<dbReference type="EMBL" id="CP136594">
    <property type="protein sequence ID" value="WOE75639.1"/>
    <property type="molecule type" value="Genomic_DNA"/>
</dbReference>
<protein>
    <submittedName>
        <fullName evidence="1">L-rhamnose mutarotase</fullName>
    </submittedName>
</protein>
<accession>A0AA97F774</accession>
<dbReference type="RefSeq" id="WP_317082719.1">
    <property type="nucleotide sequence ID" value="NZ_CP136594.1"/>
</dbReference>
<evidence type="ECO:0000313" key="2">
    <source>
        <dbReference type="Proteomes" id="UP001302429"/>
    </source>
</evidence>
<gene>
    <name evidence="1" type="ORF">RB602_02685</name>
</gene>
<dbReference type="SUPFAM" id="SSF54909">
    <property type="entry name" value="Dimeric alpha+beta barrel"/>
    <property type="match status" value="1"/>
</dbReference>
<dbReference type="InterPro" id="IPR008000">
    <property type="entry name" value="Rham/fucose_mutarotase"/>
</dbReference>
<dbReference type="KEGG" id="acoa:RB602_02685"/>
<name>A0AA97F774_9SPHN</name>
<keyword evidence="2" id="KW-1185">Reference proteome</keyword>
<reference evidence="1 2" key="1">
    <citation type="submission" date="2023-10" db="EMBL/GenBank/DDBJ databases">
        <title>Complete genome sequence of a Sphingomonadaceae bacterium.</title>
        <authorList>
            <person name="Yan C."/>
        </authorList>
    </citation>
    <scope>NUCLEOTIDE SEQUENCE [LARGE SCALE GENOMIC DNA]</scope>
    <source>
        <strain evidence="1 2">SCSIO 66989</strain>
    </source>
</reference>
<sequence length="107" mass="12489">MQRRAMVIRVKPEKLEEYKALHANPFPGVIAALKAANVSNYSIFLKDDVLFGYLEYTGDDWDADMAKVAADPETQRWWTFTDPCQTPWPTAEPEEWWSEMECVFHMD</sequence>